<dbReference type="RefSeq" id="WP_263795490.1">
    <property type="nucleotide sequence ID" value="NZ_AP027141.1"/>
</dbReference>
<keyword evidence="2" id="KW-1185">Reference proteome</keyword>
<protein>
    <submittedName>
        <fullName evidence="1">Uncharacterized protein</fullName>
    </submittedName>
</protein>
<name>A0ABM8DYK3_9MICO</name>
<organism evidence="1 2">
    <name type="scientific">Microbacterium terricola</name>
    <dbReference type="NCBI Taxonomy" id="344163"/>
    <lineage>
        <taxon>Bacteria</taxon>
        <taxon>Bacillati</taxon>
        <taxon>Actinomycetota</taxon>
        <taxon>Actinomycetes</taxon>
        <taxon>Micrococcales</taxon>
        <taxon>Microbacteriaceae</taxon>
        <taxon>Microbacterium</taxon>
    </lineage>
</organism>
<evidence type="ECO:0000313" key="1">
    <source>
        <dbReference type="EMBL" id="BDV30626.1"/>
    </source>
</evidence>
<proteinExistence type="predicted"/>
<dbReference type="EMBL" id="AP027141">
    <property type="protein sequence ID" value="BDV30626.1"/>
    <property type="molecule type" value="Genomic_DNA"/>
</dbReference>
<sequence length="87" mass="9140">MAERTSQRASLIVALAALIGGGLITLTAAAPASGNAEPPPGYVDRSTELTNLGVPLDEQEYYLEEEPQETGPALEPVQFTLIVEGDD</sequence>
<dbReference type="Proteomes" id="UP001317779">
    <property type="component" value="Chromosome"/>
</dbReference>
<evidence type="ECO:0000313" key="2">
    <source>
        <dbReference type="Proteomes" id="UP001317779"/>
    </source>
</evidence>
<accession>A0ABM8DYK3</accession>
<gene>
    <name evidence="1" type="ORF">Microterr_12860</name>
</gene>
<reference evidence="1 2" key="1">
    <citation type="submission" date="2022-12" db="EMBL/GenBank/DDBJ databases">
        <title>Microbacterium terricola strain KV-448 chromosome, complete genome.</title>
        <authorList>
            <person name="Oshima T."/>
            <person name="Moriya T."/>
            <person name="Bessho Y."/>
        </authorList>
    </citation>
    <scope>NUCLEOTIDE SEQUENCE [LARGE SCALE GENOMIC DNA]</scope>
    <source>
        <strain evidence="1 2">KV-448</strain>
    </source>
</reference>